<reference evidence="2" key="3">
    <citation type="submission" date="2025-09" db="UniProtKB">
        <authorList>
            <consortium name="Ensembl"/>
        </authorList>
    </citation>
    <scope>IDENTIFICATION</scope>
</reference>
<dbReference type="AlphaFoldDB" id="A0A8C5DLV1"/>
<dbReference type="OrthoDB" id="8913792at2759"/>
<keyword evidence="3" id="KW-1185">Reference proteome</keyword>
<feature type="signal peptide" evidence="1">
    <location>
        <begin position="1"/>
        <end position="22"/>
    </location>
</feature>
<protein>
    <submittedName>
        <fullName evidence="2">Protein FAM180A-like</fullName>
    </submittedName>
</protein>
<dbReference type="Ensembl" id="ENSGWIT00000009858.1">
    <property type="protein sequence ID" value="ENSGWIP00000008829.1"/>
    <property type="gene ID" value="ENSGWIG00000005265.1"/>
</dbReference>
<evidence type="ECO:0000313" key="3">
    <source>
        <dbReference type="Proteomes" id="UP000694680"/>
    </source>
</evidence>
<name>A0A8C5DLV1_GOUWI</name>
<dbReference type="PANTHER" id="PTHR34034:SF2">
    <property type="entry name" value="PROTEIN FAM180A"/>
    <property type="match status" value="1"/>
</dbReference>
<evidence type="ECO:0000256" key="1">
    <source>
        <dbReference type="SAM" id="SignalP"/>
    </source>
</evidence>
<dbReference type="CTD" id="389558"/>
<sequence length="169" mass="19956">MNMNQRRCLIIFFYLFLYRGAALHHGKALYPSAMRIKRGLYSLMEPMFQNSMEDVNRLFEILLSGMQIGPERRPLLIPDQELASLRNVDKLEVLCEDVLPKTLSDIRRLLDELTLRRRPLSRRDFERTVLTLVYASQTVAQSSDQYQREAWTHTLVQLFRALQEDLRLV</sequence>
<organism evidence="2 3">
    <name type="scientific">Gouania willdenowi</name>
    <name type="common">Blunt-snouted clingfish</name>
    <name type="synonym">Lepadogaster willdenowi</name>
    <dbReference type="NCBI Taxonomy" id="441366"/>
    <lineage>
        <taxon>Eukaryota</taxon>
        <taxon>Metazoa</taxon>
        <taxon>Chordata</taxon>
        <taxon>Craniata</taxon>
        <taxon>Vertebrata</taxon>
        <taxon>Euteleostomi</taxon>
        <taxon>Actinopterygii</taxon>
        <taxon>Neopterygii</taxon>
        <taxon>Teleostei</taxon>
        <taxon>Neoteleostei</taxon>
        <taxon>Acanthomorphata</taxon>
        <taxon>Ovalentaria</taxon>
        <taxon>Blenniimorphae</taxon>
        <taxon>Blenniiformes</taxon>
        <taxon>Gobiesocoidei</taxon>
        <taxon>Gobiesocidae</taxon>
        <taxon>Gobiesocinae</taxon>
        <taxon>Gouania</taxon>
    </lineage>
</organism>
<feature type="chain" id="PRO_5034631610" evidence="1">
    <location>
        <begin position="23"/>
        <end position="169"/>
    </location>
</feature>
<dbReference type="InterPro" id="IPR029170">
    <property type="entry name" value="FAM180"/>
</dbReference>
<reference evidence="2" key="1">
    <citation type="submission" date="2020-06" db="EMBL/GenBank/DDBJ databases">
        <authorList>
            <consortium name="Wellcome Sanger Institute Data Sharing"/>
        </authorList>
    </citation>
    <scope>NUCLEOTIDE SEQUENCE [LARGE SCALE GENOMIC DNA]</scope>
</reference>
<dbReference type="PANTHER" id="PTHR34034">
    <property type="entry name" value="PROTEIN FAM180A-RELATED"/>
    <property type="match status" value="1"/>
</dbReference>
<reference evidence="2" key="2">
    <citation type="submission" date="2025-08" db="UniProtKB">
        <authorList>
            <consortium name="Ensembl"/>
        </authorList>
    </citation>
    <scope>IDENTIFICATION</scope>
</reference>
<accession>A0A8C5DLV1</accession>
<dbReference type="Pfam" id="PF15173">
    <property type="entry name" value="FAM180"/>
    <property type="match status" value="1"/>
</dbReference>
<keyword evidence="1" id="KW-0732">Signal</keyword>
<proteinExistence type="predicted"/>
<evidence type="ECO:0000313" key="2">
    <source>
        <dbReference type="Ensembl" id="ENSGWIP00000008829.1"/>
    </source>
</evidence>
<dbReference type="Proteomes" id="UP000694680">
    <property type="component" value="Chromosome 6"/>
</dbReference>
<gene>
    <name evidence="2" type="primary">LOC114465288</name>
</gene>